<keyword evidence="2" id="KW-1133">Transmembrane helix</keyword>
<keyword evidence="3" id="KW-0614">Plasmid</keyword>
<feature type="region of interest" description="Disordered" evidence="1">
    <location>
        <begin position="84"/>
        <end position="105"/>
    </location>
</feature>
<evidence type="ECO:0000313" key="4">
    <source>
        <dbReference type="Proteomes" id="UP000239326"/>
    </source>
</evidence>
<proteinExistence type="predicted"/>
<keyword evidence="4" id="KW-1185">Reference proteome</keyword>
<gene>
    <name evidence="3" type="ORF">C6571_18605</name>
</gene>
<reference evidence="3 4" key="1">
    <citation type="submission" date="2018-03" db="EMBL/GenBank/DDBJ databases">
        <title>Genome sequencing of Simplicispira sp.</title>
        <authorList>
            <person name="Kim S.-J."/>
            <person name="Heo J."/>
            <person name="Kwon S.-W."/>
        </authorList>
    </citation>
    <scope>NUCLEOTIDE SEQUENCE [LARGE SCALE GENOMIC DNA]</scope>
    <source>
        <strain evidence="3 4">SC1-8</strain>
        <plasmid evidence="3 4">unnamed1</plasmid>
    </source>
</reference>
<dbReference type="Proteomes" id="UP000239326">
    <property type="component" value="Plasmid unnamed1"/>
</dbReference>
<evidence type="ECO:0000313" key="3">
    <source>
        <dbReference type="EMBL" id="AVO43442.1"/>
    </source>
</evidence>
<accession>A0A2S0N5M0</accession>
<evidence type="ECO:0000256" key="1">
    <source>
        <dbReference type="SAM" id="MobiDB-lite"/>
    </source>
</evidence>
<keyword evidence="2" id="KW-0812">Transmembrane</keyword>
<sequence>MDHESCTVGAFLIAIILLAAGLALVTLGVGASKRNDRPKTVKKLGTTKSPAGQGGTRVASHLAAEEGEDPAEIILSTLRIPPPDEKRIEAVAPKNDRPAPTGGRL</sequence>
<feature type="transmembrane region" description="Helical" evidence="2">
    <location>
        <begin position="12"/>
        <end position="32"/>
    </location>
</feature>
<feature type="region of interest" description="Disordered" evidence="1">
    <location>
        <begin position="33"/>
        <end position="57"/>
    </location>
</feature>
<dbReference type="AlphaFoldDB" id="A0A2S0N5M0"/>
<dbReference type="KEGG" id="simp:C6571_18605"/>
<organism evidence="3 4">
    <name type="scientific">Simplicispira suum</name>
    <dbReference type="NCBI Taxonomy" id="2109915"/>
    <lineage>
        <taxon>Bacteria</taxon>
        <taxon>Pseudomonadati</taxon>
        <taxon>Pseudomonadota</taxon>
        <taxon>Betaproteobacteria</taxon>
        <taxon>Burkholderiales</taxon>
        <taxon>Comamonadaceae</taxon>
        <taxon>Simplicispira</taxon>
    </lineage>
</organism>
<evidence type="ECO:0000256" key="2">
    <source>
        <dbReference type="SAM" id="Phobius"/>
    </source>
</evidence>
<keyword evidence="2" id="KW-0472">Membrane</keyword>
<protein>
    <submittedName>
        <fullName evidence="3">Uncharacterized protein</fullName>
    </submittedName>
</protein>
<geneLocation type="plasmid" evidence="3 4">
    <name>unnamed1</name>
</geneLocation>
<name>A0A2S0N5M0_9BURK</name>
<dbReference type="EMBL" id="CP027670">
    <property type="protein sequence ID" value="AVO43442.1"/>
    <property type="molecule type" value="Genomic_DNA"/>
</dbReference>
<feature type="compositionally biased region" description="Basic and acidic residues" evidence="1">
    <location>
        <begin position="84"/>
        <end position="97"/>
    </location>
</feature>